<accession>A0A8J7JYC9</accession>
<dbReference type="InterPro" id="IPR035919">
    <property type="entry name" value="EAL_sf"/>
</dbReference>
<dbReference type="GO" id="GO:0005886">
    <property type="term" value="C:plasma membrane"/>
    <property type="evidence" value="ECO:0007669"/>
    <property type="project" value="UniProtKB-SubCell"/>
</dbReference>
<dbReference type="FunFam" id="3.30.70.270:FF:000001">
    <property type="entry name" value="Diguanylate cyclase domain protein"/>
    <property type="match status" value="1"/>
</dbReference>
<evidence type="ECO:0000256" key="5">
    <source>
        <dbReference type="ARBA" id="ARBA00022636"/>
    </source>
</evidence>
<dbReference type="GO" id="GO:0071111">
    <property type="term" value="F:cyclic-guanylate-specific phosphodiesterase activity"/>
    <property type="evidence" value="ECO:0007669"/>
    <property type="project" value="UniProtKB-EC"/>
</dbReference>
<dbReference type="RefSeq" id="WP_193953015.1">
    <property type="nucleotide sequence ID" value="NZ_JADEYS010000008.1"/>
</dbReference>
<keyword evidence="15" id="KW-1185">Reference proteome</keyword>
<comment type="catalytic activity">
    <reaction evidence="9">
        <text>3',3'-c-di-GMP + H2O = 5'-phosphoguanylyl(3'-&gt;5')guanosine + H(+)</text>
        <dbReference type="Rhea" id="RHEA:24902"/>
        <dbReference type="ChEBI" id="CHEBI:15377"/>
        <dbReference type="ChEBI" id="CHEBI:15378"/>
        <dbReference type="ChEBI" id="CHEBI:58754"/>
        <dbReference type="ChEBI" id="CHEBI:58805"/>
        <dbReference type="EC" id="3.1.4.52"/>
    </reaction>
    <physiologicalReaction direction="left-to-right" evidence="9">
        <dbReference type="Rhea" id="RHEA:24903"/>
    </physiologicalReaction>
</comment>
<dbReference type="InterPro" id="IPR029787">
    <property type="entry name" value="Nucleotide_cyclase"/>
</dbReference>
<dbReference type="SMART" id="SM00052">
    <property type="entry name" value="EAL"/>
    <property type="match status" value="1"/>
</dbReference>
<evidence type="ECO:0000256" key="1">
    <source>
        <dbReference type="ARBA" id="ARBA00001946"/>
    </source>
</evidence>
<dbReference type="InterPro" id="IPR033480">
    <property type="entry name" value="sCache_2"/>
</dbReference>
<feature type="transmembrane region" description="Helical" evidence="11">
    <location>
        <begin position="20"/>
        <end position="39"/>
    </location>
</feature>
<feature type="coiled-coil region" evidence="10">
    <location>
        <begin position="56"/>
        <end position="94"/>
    </location>
</feature>
<dbReference type="Gene3D" id="6.10.340.10">
    <property type="match status" value="1"/>
</dbReference>
<dbReference type="InterPro" id="IPR052155">
    <property type="entry name" value="Biofilm_reg_signaling"/>
</dbReference>
<dbReference type="InterPro" id="IPR000160">
    <property type="entry name" value="GGDEF_dom"/>
</dbReference>
<dbReference type="Gene3D" id="3.30.450.20">
    <property type="entry name" value="PAS domain"/>
    <property type="match status" value="2"/>
</dbReference>
<dbReference type="EMBL" id="JADEYS010000008">
    <property type="protein sequence ID" value="MBE9397458.1"/>
    <property type="molecule type" value="Genomic_DNA"/>
</dbReference>
<dbReference type="PANTHER" id="PTHR44757">
    <property type="entry name" value="DIGUANYLATE CYCLASE DGCP"/>
    <property type="match status" value="1"/>
</dbReference>
<keyword evidence="4" id="KW-1003">Cell membrane</keyword>
<organism evidence="14 15">
    <name type="scientific">Pontibacterium sinense</name>
    <dbReference type="NCBI Taxonomy" id="2781979"/>
    <lineage>
        <taxon>Bacteria</taxon>
        <taxon>Pseudomonadati</taxon>
        <taxon>Pseudomonadota</taxon>
        <taxon>Gammaproteobacteria</taxon>
        <taxon>Oceanospirillales</taxon>
        <taxon>Oceanospirillaceae</taxon>
        <taxon>Pontibacterium</taxon>
    </lineage>
</organism>
<comment type="cofactor">
    <cofactor evidence="1">
        <name>Mg(2+)</name>
        <dbReference type="ChEBI" id="CHEBI:18420"/>
    </cofactor>
</comment>
<dbReference type="SMART" id="SM01049">
    <property type="entry name" value="Cache_2"/>
    <property type="match status" value="2"/>
</dbReference>
<gene>
    <name evidence="14" type="ORF">IOQ59_09325</name>
</gene>
<evidence type="ECO:0000256" key="8">
    <source>
        <dbReference type="ARBA" id="ARBA00023136"/>
    </source>
</evidence>
<dbReference type="AlphaFoldDB" id="A0A8J7JYC9"/>
<dbReference type="CDD" id="cd01948">
    <property type="entry name" value="EAL"/>
    <property type="match status" value="1"/>
</dbReference>
<dbReference type="NCBIfam" id="TIGR00254">
    <property type="entry name" value="GGDEF"/>
    <property type="match status" value="1"/>
</dbReference>
<keyword evidence="7 11" id="KW-1133">Transmembrane helix</keyword>
<dbReference type="InterPro" id="IPR004010">
    <property type="entry name" value="Double_Cache_2"/>
</dbReference>
<reference evidence="14" key="1">
    <citation type="submission" date="2020-10" db="EMBL/GenBank/DDBJ databases">
        <title>Bacterium isolated from coastal waters sediment.</title>
        <authorList>
            <person name="Chen R.-J."/>
            <person name="Lu D.-C."/>
            <person name="Zhu K.-L."/>
            <person name="Du Z.-J."/>
        </authorList>
    </citation>
    <scope>NUCLEOTIDE SEQUENCE</scope>
    <source>
        <strain evidence="14">N1Y112</strain>
    </source>
</reference>
<evidence type="ECO:0000256" key="4">
    <source>
        <dbReference type="ARBA" id="ARBA00022475"/>
    </source>
</evidence>
<keyword evidence="8 11" id="KW-0472">Membrane</keyword>
<comment type="subcellular location">
    <subcellularLocation>
        <location evidence="2">Cell membrane</location>
        <topology evidence="2">Multi-pass membrane protein</topology>
    </subcellularLocation>
</comment>
<proteinExistence type="predicted"/>
<dbReference type="Gene3D" id="3.30.70.270">
    <property type="match status" value="1"/>
</dbReference>
<dbReference type="SUPFAM" id="SSF55073">
    <property type="entry name" value="Nucleotide cyclase"/>
    <property type="match status" value="1"/>
</dbReference>
<name>A0A8J7JYC9_9GAMM</name>
<feature type="domain" description="EAL" evidence="12">
    <location>
        <begin position="612"/>
        <end position="866"/>
    </location>
</feature>
<evidence type="ECO:0000256" key="10">
    <source>
        <dbReference type="SAM" id="Coils"/>
    </source>
</evidence>
<evidence type="ECO:0000313" key="15">
    <source>
        <dbReference type="Proteomes" id="UP000640333"/>
    </source>
</evidence>
<dbReference type="FunFam" id="3.20.20.450:FF:000001">
    <property type="entry name" value="Cyclic di-GMP phosphodiesterase yahA"/>
    <property type="match status" value="1"/>
</dbReference>
<dbReference type="Proteomes" id="UP000640333">
    <property type="component" value="Unassembled WGS sequence"/>
</dbReference>
<evidence type="ECO:0000256" key="9">
    <source>
        <dbReference type="ARBA" id="ARBA00051114"/>
    </source>
</evidence>
<dbReference type="InterPro" id="IPR043128">
    <property type="entry name" value="Rev_trsase/Diguanyl_cyclase"/>
</dbReference>
<dbReference type="Pfam" id="PF00990">
    <property type="entry name" value="GGDEF"/>
    <property type="match status" value="1"/>
</dbReference>
<dbReference type="Pfam" id="PF00563">
    <property type="entry name" value="EAL"/>
    <property type="match status" value="1"/>
</dbReference>
<dbReference type="SUPFAM" id="SSF141868">
    <property type="entry name" value="EAL domain-like"/>
    <property type="match status" value="1"/>
</dbReference>
<dbReference type="CDD" id="cd01949">
    <property type="entry name" value="GGDEF"/>
    <property type="match status" value="1"/>
</dbReference>
<dbReference type="GO" id="GO:0071732">
    <property type="term" value="P:cellular response to nitric oxide"/>
    <property type="evidence" value="ECO:0007669"/>
    <property type="project" value="UniProtKB-ARBA"/>
</dbReference>
<sequence length="876" mass="99508">MSSNKAIPGVSTKNSVIQSLLLPVGAIFFISVLVVGYLWTSSEFRKLDEENQRYELEYLENQKVVLRAEVQRVKSLLLREKANAESQLKSSLKERIDDAYLIASSIYERSKNRYSDDVIQHMIIAALQDMRLKDDGYYFITTLDGEMKLYPPDDSVIGRSARDAFNANGGDVVFRMGELAKQQKEGFISYPWARAGYVGEEHRKFSYIKRFKPYDWVIGTGAYLDNFEEEIKHQIFRKVSEISYGTREEGYFFINSYDGDLFVTNGQYFAGKKNIWDVEDARGQKVVQANAALAKENPEGGFSTYFWKKNTDEVAEKISYVLGMDEWGIFIGSGAYLDTVRNELKRRESLLAEQVKVRIYSAASVLGIALLVVLAAMWLIGHRLARNIRLIQCSFEHSATSRQHIDIEDVYFDEFRSLAASANDMIDGLNQQAEELRHRVLHDQLTSLPNRLQGASHLNQMIERSINTQAVVALLFIDLDNFKEINDTLGHSAGDELLQKVSLRLQRVVREEDIVARLGGDEFTVITGLLNERADAAVIADKLLSAFQKPFSIESTELHVTASIGISMFPDDGLDAEILLRNADSAMYEAKRDGRNGFRFYTPDMTVEVRQRVMMMDELREAIEKQQFLLHFQPQVCLTTGEVIGAEALVRWMHPEKGLIPPNDFIPYAESSGQIAQIGEWVLMEACTKMSEWRAQGYNLRKVAVNISNQQLRRKSLVMLVKQALADTKCQPETLELEITESTLMQNPEDMVEELVQLKALGVSLAIDDFGTGYSSLSYLKQLPINKLKIDRSFVRDLDVDENDRAITRAIIALGKSLNLTVIAEGVEYASQVSFLASEQCEQIQGYLYSKPLPEEAFLAYLKEHKSRREEMAEWI</sequence>
<evidence type="ECO:0000259" key="13">
    <source>
        <dbReference type="PROSITE" id="PS50887"/>
    </source>
</evidence>
<keyword evidence="6 11" id="KW-0812">Transmembrane</keyword>
<dbReference type="Pfam" id="PF08269">
    <property type="entry name" value="dCache_2"/>
    <property type="match status" value="1"/>
</dbReference>
<evidence type="ECO:0000256" key="7">
    <source>
        <dbReference type="ARBA" id="ARBA00022989"/>
    </source>
</evidence>
<dbReference type="PROSITE" id="PS50887">
    <property type="entry name" value="GGDEF"/>
    <property type="match status" value="1"/>
</dbReference>
<keyword evidence="10" id="KW-0175">Coiled coil</keyword>
<comment type="caution">
    <text evidence="14">The sequence shown here is derived from an EMBL/GenBank/DDBJ whole genome shotgun (WGS) entry which is preliminary data.</text>
</comment>
<protein>
    <recommendedName>
        <fullName evidence="3">cyclic-guanylate-specific phosphodiesterase</fullName>
        <ecNumber evidence="3">3.1.4.52</ecNumber>
    </recommendedName>
</protein>
<evidence type="ECO:0000256" key="3">
    <source>
        <dbReference type="ARBA" id="ARBA00012282"/>
    </source>
</evidence>
<evidence type="ECO:0000313" key="14">
    <source>
        <dbReference type="EMBL" id="MBE9397458.1"/>
    </source>
</evidence>
<dbReference type="SMART" id="SM00267">
    <property type="entry name" value="GGDEF"/>
    <property type="match status" value="1"/>
</dbReference>
<evidence type="ECO:0000256" key="6">
    <source>
        <dbReference type="ARBA" id="ARBA00022692"/>
    </source>
</evidence>
<dbReference type="EC" id="3.1.4.52" evidence="3"/>
<dbReference type="PANTHER" id="PTHR44757:SF2">
    <property type="entry name" value="BIOFILM ARCHITECTURE MAINTENANCE PROTEIN MBAA"/>
    <property type="match status" value="1"/>
</dbReference>
<evidence type="ECO:0000256" key="11">
    <source>
        <dbReference type="SAM" id="Phobius"/>
    </source>
</evidence>
<keyword evidence="5" id="KW-0973">c-di-GMP</keyword>
<dbReference type="InterPro" id="IPR001633">
    <property type="entry name" value="EAL_dom"/>
</dbReference>
<dbReference type="PROSITE" id="PS50883">
    <property type="entry name" value="EAL"/>
    <property type="match status" value="1"/>
</dbReference>
<evidence type="ECO:0000259" key="12">
    <source>
        <dbReference type="PROSITE" id="PS50883"/>
    </source>
</evidence>
<evidence type="ECO:0000256" key="2">
    <source>
        <dbReference type="ARBA" id="ARBA00004651"/>
    </source>
</evidence>
<dbReference type="Gene3D" id="3.20.20.450">
    <property type="entry name" value="EAL domain"/>
    <property type="match status" value="1"/>
</dbReference>
<feature type="transmembrane region" description="Helical" evidence="11">
    <location>
        <begin position="357"/>
        <end position="380"/>
    </location>
</feature>
<feature type="domain" description="GGDEF" evidence="13">
    <location>
        <begin position="470"/>
        <end position="603"/>
    </location>
</feature>